<feature type="compositionally biased region" description="Low complexity" evidence="1">
    <location>
        <begin position="207"/>
        <end position="220"/>
    </location>
</feature>
<dbReference type="EMBL" id="FOCF01000011">
    <property type="protein sequence ID" value="SEN71479.1"/>
    <property type="molecule type" value="Genomic_DNA"/>
</dbReference>
<name>A0A1H8ISU7_9SPHN</name>
<feature type="compositionally biased region" description="Gly residues" evidence="1">
    <location>
        <begin position="14"/>
        <end position="23"/>
    </location>
</feature>
<accession>A0A1H8ISU7</accession>
<evidence type="ECO:0000259" key="2">
    <source>
        <dbReference type="Pfam" id="PF13763"/>
    </source>
</evidence>
<evidence type="ECO:0000313" key="3">
    <source>
        <dbReference type="EMBL" id="SEN71479.1"/>
    </source>
</evidence>
<dbReference type="Proteomes" id="UP000199206">
    <property type="component" value="Unassembled WGS sequence"/>
</dbReference>
<gene>
    <name evidence="3" type="ORF">SAMN05192583_3366</name>
</gene>
<feature type="region of interest" description="Disordered" evidence="1">
    <location>
        <begin position="1"/>
        <end position="38"/>
    </location>
</feature>
<feature type="compositionally biased region" description="Basic and acidic residues" evidence="1">
    <location>
        <begin position="84"/>
        <end position="96"/>
    </location>
</feature>
<dbReference type="OrthoDB" id="9816310at2"/>
<evidence type="ECO:0000256" key="1">
    <source>
        <dbReference type="SAM" id="MobiDB-lite"/>
    </source>
</evidence>
<proteinExistence type="predicted"/>
<dbReference type="STRING" id="1166340.SAMN05192583_3366"/>
<protein>
    <recommendedName>
        <fullName evidence="2">DUF4167 domain-containing protein</fullName>
    </recommendedName>
</protein>
<dbReference type="AlphaFoldDB" id="A0A1H8ISU7"/>
<dbReference type="RefSeq" id="WP_093666882.1">
    <property type="nucleotide sequence ID" value="NZ_FOCF01000011.1"/>
</dbReference>
<feature type="compositionally biased region" description="Acidic residues" evidence="1">
    <location>
        <begin position="103"/>
        <end position="115"/>
    </location>
</feature>
<feature type="compositionally biased region" description="Basic and acidic residues" evidence="1">
    <location>
        <begin position="127"/>
        <end position="199"/>
    </location>
</feature>
<feature type="compositionally biased region" description="Low complexity" evidence="1">
    <location>
        <begin position="292"/>
        <end position="301"/>
    </location>
</feature>
<organism evidence="3 4">
    <name type="scientific">Sphingomonas gellani</name>
    <dbReference type="NCBI Taxonomy" id="1166340"/>
    <lineage>
        <taxon>Bacteria</taxon>
        <taxon>Pseudomonadati</taxon>
        <taxon>Pseudomonadota</taxon>
        <taxon>Alphaproteobacteria</taxon>
        <taxon>Sphingomonadales</taxon>
        <taxon>Sphingomonadaceae</taxon>
        <taxon>Sphingomonas</taxon>
    </lineage>
</organism>
<feature type="region of interest" description="Disordered" evidence="1">
    <location>
        <begin position="84"/>
        <end position="301"/>
    </location>
</feature>
<sequence length="301" mass="33255">MINNRQAGRRRGRGNGQRQGGNPGRPDNGNRIDSRARGNANQLYEKYKNLASDAQRQGDRVNTEYYLQFADHYFRVLSESRGRFEEQGQRRQRDDNFVNGFDSDFDGDEEFGDEGESIRAGEQGGDEQPRREAGARNDGQSRREDGQSRREEGQPRRDEARRDGRRDREAGGERDGYRDGGRRGDRRGLVSNGEGREAADGQAVETAEAAPALSASAPSAGMMVANDVGDTDSVQAEPRRRGRPRRERPVETVEADAAVIEAERLPPSLSAGNDVGPAEDAPKPRRRRTRTVEGGEVTSAG</sequence>
<feature type="domain" description="DUF4167" evidence="2">
    <location>
        <begin position="9"/>
        <end position="81"/>
    </location>
</feature>
<keyword evidence="4" id="KW-1185">Reference proteome</keyword>
<dbReference type="Pfam" id="PF13763">
    <property type="entry name" value="DUF4167"/>
    <property type="match status" value="1"/>
</dbReference>
<evidence type="ECO:0000313" key="4">
    <source>
        <dbReference type="Proteomes" id="UP000199206"/>
    </source>
</evidence>
<dbReference type="InterPro" id="IPR025430">
    <property type="entry name" value="DUF4167"/>
</dbReference>
<reference evidence="4" key="1">
    <citation type="submission" date="2016-10" db="EMBL/GenBank/DDBJ databases">
        <authorList>
            <person name="Varghese N."/>
            <person name="Submissions S."/>
        </authorList>
    </citation>
    <scope>NUCLEOTIDE SEQUENCE [LARGE SCALE GENOMIC DNA]</scope>
    <source>
        <strain evidence="4">S6-262</strain>
    </source>
</reference>